<keyword evidence="6" id="KW-1185">Reference proteome</keyword>
<name>A0A250WY62_9CHLO</name>
<dbReference type="PANTHER" id="PTHR11062">
    <property type="entry name" value="EXOSTOSIN HEPARAN SULFATE GLYCOSYLTRANSFERASE -RELATED"/>
    <property type="match status" value="1"/>
</dbReference>
<reference evidence="5 6" key="1">
    <citation type="submission" date="2017-08" db="EMBL/GenBank/DDBJ databases">
        <title>Acidophilic green algal genome provides insights into adaptation to an acidic environment.</title>
        <authorList>
            <person name="Hirooka S."/>
            <person name="Hirose Y."/>
            <person name="Kanesaki Y."/>
            <person name="Higuchi S."/>
            <person name="Fujiwara T."/>
            <person name="Onuma R."/>
            <person name="Era A."/>
            <person name="Ohbayashi R."/>
            <person name="Uzuka A."/>
            <person name="Nozaki H."/>
            <person name="Yoshikawa H."/>
            <person name="Miyagishima S.Y."/>
        </authorList>
    </citation>
    <scope>NUCLEOTIDE SEQUENCE [LARGE SCALE GENOMIC DNA]</scope>
    <source>
        <strain evidence="5 6">NIES-2499</strain>
    </source>
</reference>
<sequence length="209" mass="24341">MSCHDDPKCIYSRCIRQTINKIYKQEGWKEKYKVWYGDSQDIHGDYSILLLRSKFCLALPGDGWSARFEDAVLHGCIPVIIMDNTQVPFESILDLQSFAVRILQKDIPRIVDIITAIPESKAEEMRANVHKVWHRFRYMGLNMIDLQVKTSIEENVMKAGGIQRNHSGMEFANTRVDDAFSTIMQWLHWRIPFTRGEPRPGEKLFIPKL</sequence>
<dbReference type="PANTHER" id="PTHR11062:SF268">
    <property type="entry name" value="FAMILY PROTEIN, PUTATIVE, EXPRESSED-RELATED"/>
    <property type="match status" value="1"/>
</dbReference>
<protein>
    <recommendedName>
        <fullName evidence="4">Exostosin GT47 domain-containing protein</fullName>
    </recommendedName>
</protein>
<comment type="subcellular location">
    <subcellularLocation>
        <location evidence="1">Golgi apparatus membrane</location>
        <topology evidence="1">Single-pass type II membrane protein</topology>
    </subcellularLocation>
</comment>
<organism evidence="5 6">
    <name type="scientific">Chlamydomonas eustigma</name>
    <dbReference type="NCBI Taxonomy" id="1157962"/>
    <lineage>
        <taxon>Eukaryota</taxon>
        <taxon>Viridiplantae</taxon>
        <taxon>Chlorophyta</taxon>
        <taxon>core chlorophytes</taxon>
        <taxon>Chlorophyceae</taxon>
        <taxon>CS clade</taxon>
        <taxon>Chlamydomonadales</taxon>
        <taxon>Chlamydomonadaceae</taxon>
        <taxon>Chlamydomonas</taxon>
    </lineage>
</organism>
<evidence type="ECO:0000256" key="2">
    <source>
        <dbReference type="ARBA" id="ARBA00010271"/>
    </source>
</evidence>
<accession>A0A250WY62</accession>
<dbReference type="OrthoDB" id="1924787at2759"/>
<dbReference type="GO" id="GO:0000139">
    <property type="term" value="C:Golgi membrane"/>
    <property type="evidence" value="ECO:0007669"/>
    <property type="project" value="UniProtKB-SubCell"/>
</dbReference>
<proteinExistence type="inferred from homology"/>
<dbReference type="InterPro" id="IPR004263">
    <property type="entry name" value="Exostosin"/>
</dbReference>
<evidence type="ECO:0000256" key="3">
    <source>
        <dbReference type="ARBA" id="ARBA00023034"/>
    </source>
</evidence>
<gene>
    <name evidence="5" type="ORF">CEUSTIGMA_g3226.t1</name>
</gene>
<comment type="caution">
    <text evidence="5">The sequence shown here is derived from an EMBL/GenBank/DDBJ whole genome shotgun (WGS) entry which is preliminary data.</text>
</comment>
<dbReference type="AlphaFoldDB" id="A0A250WY62"/>
<evidence type="ECO:0000256" key="1">
    <source>
        <dbReference type="ARBA" id="ARBA00004323"/>
    </source>
</evidence>
<dbReference type="Pfam" id="PF03016">
    <property type="entry name" value="Exostosin_GT47"/>
    <property type="match status" value="1"/>
</dbReference>
<feature type="domain" description="Exostosin GT47" evidence="4">
    <location>
        <begin position="32"/>
        <end position="116"/>
    </location>
</feature>
<dbReference type="InterPro" id="IPR040911">
    <property type="entry name" value="Exostosin_GT47"/>
</dbReference>
<dbReference type="GO" id="GO:0016757">
    <property type="term" value="F:glycosyltransferase activity"/>
    <property type="evidence" value="ECO:0007669"/>
    <property type="project" value="InterPro"/>
</dbReference>
<evidence type="ECO:0000313" key="6">
    <source>
        <dbReference type="Proteomes" id="UP000232323"/>
    </source>
</evidence>
<keyword evidence="3" id="KW-0333">Golgi apparatus</keyword>
<dbReference type="Proteomes" id="UP000232323">
    <property type="component" value="Unassembled WGS sequence"/>
</dbReference>
<evidence type="ECO:0000313" key="5">
    <source>
        <dbReference type="EMBL" id="GAX75783.1"/>
    </source>
</evidence>
<comment type="similarity">
    <text evidence="2">Belongs to the glycosyltransferase 47 family.</text>
</comment>
<dbReference type="EMBL" id="BEGY01000014">
    <property type="protein sequence ID" value="GAX75783.1"/>
    <property type="molecule type" value="Genomic_DNA"/>
</dbReference>
<evidence type="ECO:0000259" key="4">
    <source>
        <dbReference type="Pfam" id="PF03016"/>
    </source>
</evidence>